<evidence type="ECO:0000313" key="5">
    <source>
        <dbReference type="EMBL" id="KAF8685155.1"/>
    </source>
</evidence>
<evidence type="ECO:0000259" key="4">
    <source>
        <dbReference type="PROSITE" id="PS50181"/>
    </source>
</evidence>
<feature type="region of interest" description="Disordered" evidence="3">
    <location>
        <begin position="400"/>
        <end position="442"/>
    </location>
</feature>
<dbReference type="PROSITE" id="PS50181">
    <property type="entry name" value="FBOX"/>
    <property type="match status" value="1"/>
</dbReference>
<dbReference type="SUPFAM" id="SSF81383">
    <property type="entry name" value="F-box domain"/>
    <property type="match status" value="1"/>
</dbReference>
<organism evidence="5 6">
    <name type="scientific">Rhizoctonia solani</name>
    <dbReference type="NCBI Taxonomy" id="456999"/>
    <lineage>
        <taxon>Eukaryota</taxon>
        <taxon>Fungi</taxon>
        <taxon>Dikarya</taxon>
        <taxon>Basidiomycota</taxon>
        <taxon>Agaricomycotina</taxon>
        <taxon>Agaricomycetes</taxon>
        <taxon>Cantharellales</taxon>
        <taxon>Ceratobasidiaceae</taxon>
        <taxon>Rhizoctonia</taxon>
    </lineage>
</organism>
<dbReference type="Proteomes" id="UP000650582">
    <property type="component" value="Unassembled WGS sequence"/>
</dbReference>
<dbReference type="InterPro" id="IPR037231">
    <property type="entry name" value="NAP-like_sf"/>
</dbReference>
<dbReference type="InterPro" id="IPR002164">
    <property type="entry name" value="NAP_family"/>
</dbReference>
<feature type="compositionally biased region" description="Acidic residues" evidence="3">
    <location>
        <begin position="163"/>
        <end position="175"/>
    </location>
</feature>
<feature type="compositionally biased region" description="Acidic residues" evidence="3">
    <location>
        <begin position="403"/>
        <end position="420"/>
    </location>
</feature>
<dbReference type="InterPro" id="IPR001810">
    <property type="entry name" value="F-box_dom"/>
</dbReference>
<feature type="compositionally biased region" description="Acidic residues" evidence="3">
    <location>
        <begin position="46"/>
        <end position="61"/>
    </location>
</feature>
<evidence type="ECO:0000256" key="1">
    <source>
        <dbReference type="ARBA" id="ARBA00009947"/>
    </source>
</evidence>
<dbReference type="EMBL" id="JACYCC010000024">
    <property type="protein sequence ID" value="KAF8685155.1"/>
    <property type="molecule type" value="Genomic_DNA"/>
</dbReference>
<dbReference type="SUPFAM" id="SSF143113">
    <property type="entry name" value="NAP-like"/>
    <property type="match status" value="1"/>
</dbReference>
<comment type="caution">
    <text evidence="5">The sequence shown here is derived from an EMBL/GenBank/DDBJ whole genome shotgun (WGS) entry which is preliminary data.</text>
</comment>
<dbReference type="PANTHER" id="PTHR11875">
    <property type="entry name" value="TESTIS-SPECIFIC Y-ENCODED PROTEIN"/>
    <property type="match status" value="1"/>
</dbReference>
<protein>
    <submittedName>
        <fullName evidence="5">Nucleosome assembly protein (NAP) family</fullName>
    </submittedName>
</protein>
<evidence type="ECO:0000313" key="6">
    <source>
        <dbReference type="Proteomes" id="UP000650582"/>
    </source>
</evidence>
<comment type="similarity">
    <text evidence="1 2">Belongs to the nucleosome assembly protein (NAP) family.</text>
</comment>
<name>A0A8H7LRI9_9AGAM</name>
<gene>
    <name evidence="5" type="ORF">RHS04_00879</name>
</gene>
<dbReference type="Gene3D" id="1.20.5.1500">
    <property type="match status" value="1"/>
</dbReference>
<proteinExistence type="inferred from homology"/>
<evidence type="ECO:0000256" key="2">
    <source>
        <dbReference type="RuleBase" id="RU003876"/>
    </source>
</evidence>
<dbReference type="Gene3D" id="3.30.1120.90">
    <property type="entry name" value="Nucleosome assembly protein"/>
    <property type="match status" value="1"/>
</dbReference>
<feature type="domain" description="F-box" evidence="4">
    <location>
        <begin position="529"/>
        <end position="579"/>
    </location>
</feature>
<feature type="compositionally biased region" description="Polar residues" evidence="3">
    <location>
        <begin position="15"/>
        <end position="39"/>
    </location>
</feature>
<dbReference type="Gene3D" id="1.20.1280.50">
    <property type="match status" value="1"/>
</dbReference>
<dbReference type="FunFam" id="1.20.5.1500:FF:000001">
    <property type="entry name" value="Nucleosome assembly protein 1-like 1"/>
    <property type="match status" value="1"/>
</dbReference>
<evidence type="ECO:0000256" key="3">
    <source>
        <dbReference type="SAM" id="MobiDB-lite"/>
    </source>
</evidence>
<dbReference type="GO" id="GO:0006334">
    <property type="term" value="P:nucleosome assembly"/>
    <property type="evidence" value="ECO:0007669"/>
    <property type="project" value="InterPro"/>
</dbReference>
<dbReference type="InterPro" id="IPR036047">
    <property type="entry name" value="F-box-like_dom_sf"/>
</dbReference>
<dbReference type="AlphaFoldDB" id="A0A8H7LRI9"/>
<reference evidence="5" key="1">
    <citation type="submission" date="2020-09" db="EMBL/GenBank/DDBJ databases">
        <title>Comparative genome analyses of four rice-infecting Rhizoctonia solani isolates reveal extensive enrichment of homogalacturonan modification genes.</title>
        <authorList>
            <person name="Lee D.-Y."/>
            <person name="Jeon J."/>
            <person name="Kim K.-T."/>
            <person name="Cheong K."/>
            <person name="Song H."/>
            <person name="Choi G."/>
            <person name="Ko J."/>
            <person name="Opiyo S.O."/>
            <person name="Zuo S."/>
            <person name="Madhav S."/>
            <person name="Lee Y.-H."/>
            <person name="Wang G.-L."/>
        </authorList>
    </citation>
    <scope>NUCLEOTIDE SEQUENCE</scope>
    <source>
        <strain evidence="5">AG1-IA YN-7</strain>
    </source>
</reference>
<feature type="region of interest" description="Disordered" evidence="3">
    <location>
        <begin position="1"/>
        <end position="62"/>
    </location>
</feature>
<sequence>MSNSGARDIAGAGGASQSKTAPTPVNTPLNNAPISQGLSRPTVPETIDEDADMADDVEEGAADPTAQAIYNLVSGRLAGLVGRSSGYVESLPPSVKRRVEGLKGVQDKQTELEAKLKREMFELEKKYLELYTPLYERRRAILAGDAEPTDEEVAAGEAITAEDKEEEEEDEDDELAQSLAKLSTKKRKEEPEEVNEPDTPTKGIPQFWLTALRNHIELQQLITERDEEALASLIDVKLEYITEPALGYKLTFVFEENSFFENKELTKSYYYQKELGYGGEYMYARAEGTKIKWKEEKDLTKTVEIKKQRNKNTNRTRLVRRTQAVPSFFDFFSPPVPPSSDPELIEAGFAVDGDELEEKELEELEEKLELDYQLGEDFKEKIIPRAVDFFTGKALRFEPQFSDVEEEESDEDEDEDDSDSDAGQPRRAPAAPKKKGEAEKAEECKNHVFPKMIDELRSASNRLRAALDHYVRICSQVQDVCLQGLDPENVTSDYIEQVDRELGLIESYDVKMQLAKTAIKVTRNYALDAVPINRFPIELLGRIFEMARDVEPRCIDEVVLVCSRWRNIALAIPSLWTRIDLHPSLCKSFYPSLNRAQSHISRSSTLPLDIHISAFPEPSPSGLCTTEGYHENSMVGLCAVAAPRVGSLELNLQEFNLNDLSNANYPAIASLFLKCSPGSFTKIVTSCGFFGFFVPDREQTNAGMWTMKLPVEHAHLETVLASVNVLDLTGLYPPWTSRAYHDLVELRLTGSSVGQSSIPEWQLINILKSSPKLRVLLSNINVTSRIAEYLDVSVSLPDLEMLQVDAEPVQENKFGHLELVRFIVPGPRPLNLVLQCADMQLSESSWEHTKAFLERANVEKLYLDSVRHPLSILPSTPHLKTLILAHCMSFPLDQPEPVETSGQQDADSTMYPRLNLCAVVDSPLSLNEFKPLAQHCRVRSLRVYRNRFYRDIQTDRQEIDTETVMRELSEACPDIKIAHDVQIALRFGDLAFNYDFC</sequence>
<accession>A0A8H7LRI9</accession>
<dbReference type="GO" id="GO:0005634">
    <property type="term" value="C:nucleus"/>
    <property type="evidence" value="ECO:0007669"/>
    <property type="project" value="InterPro"/>
</dbReference>
<feature type="region of interest" description="Disordered" evidence="3">
    <location>
        <begin position="143"/>
        <end position="203"/>
    </location>
</feature>
<dbReference type="Pfam" id="PF00956">
    <property type="entry name" value="NAP"/>
    <property type="match status" value="1"/>
</dbReference>